<dbReference type="PANTHER" id="PTHR22928">
    <property type="entry name" value="TELOMERE-ASSOCIATED PROTEIN RIF1"/>
    <property type="match status" value="1"/>
</dbReference>
<organism evidence="10 11">
    <name type="scientific">Hermetia illucens</name>
    <name type="common">Black soldier fly</name>
    <dbReference type="NCBI Taxonomy" id="343691"/>
    <lineage>
        <taxon>Eukaryota</taxon>
        <taxon>Metazoa</taxon>
        <taxon>Ecdysozoa</taxon>
        <taxon>Arthropoda</taxon>
        <taxon>Hexapoda</taxon>
        <taxon>Insecta</taxon>
        <taxon>Pterygota</taxon>
        <taxon>Neoptera</taxon>
        <taxon>Endopterygota</taxon>
        <taxon>Diptera</taxon>
        <taxon>Brachycera</taxon>
        <taxon>Stratiomyomorpha</taxon>
        <taxon>Stratiomyidae</taxon>
        <taxon>Hermetiinae</taxon>
        <taxon>Hermetia</taxon>
    </lineage>
</organism>
<feature type="region of interest" description="Disordered" evidence="8">
    <location>
        <begin position="1091"/>
        <end position="1116"/>
    </location>
</feature>
<proteinExistence type="predicted"/>
<dbReference type="SUPFAM" id="SSF48371">
    <property type="entry name" value="ARM repeat"/>
    <property type="match status" value="1"/>
</dbReference>
<dbReference type="Pfam" id="PF12231">
    <property type="entry name" value="Rif1_N"/>
    <property type="match status" value="1"/>
</dbReference>
<evidence type="ECO:0000256" key="1">
    <source>
        <dbReference type="ARBA" id="ARBA00004123"/>
    </source>
</evidence>
<keyword evidence="5" id="KW-0539">Nucleus</keyword>
<protein>
    <recommendedName>
        <fullName evidence="9">Telomere-associated protein Rif1 N-terminal domain-containing protein</fullName>
    </recommendedName>
</protein>
<keyword evidence="4" id="KW-0779">Telomere</keyword>
<evidence type="ECO:0000256" key="2">
    <source>
        <dbReference type="ARBA" id="ARBA00004574"/>
    </source>
</evidence>
<keyword evidence="6" id="KW-0131">Cell cycle</keyword>
<keyword evidence="11" id="KW-1185">Reference proteome</keyword>
<dbReference type="InterPro" id="IPR016024">
    <property type="entry name" value="ARM-type_fold"/>
</dbReference>
<comment type="subcellular location">
    <subcellularLocation>
        <location evidence="2">Chromosome</location>
        <location evidence="2">Telomere</location>
    </subcellularLocation>
    <subcellularLocation>
        <location evidence="1">Nucleus</location>
    </subcellularLocation>
</comment>
<feature type="compositionally biased region" description="Polar residues" evidence="8">
    <location>
        <begin position="1403"/>
        <end position="1415"/>
    </location>
</feature>
<name>A0A7R8UWW1_HERIL</name>
<evidence type="ECO:0000256" key="7">
    <source>
        <dbReference type="SAM" id="Coils"/>
    </source>
</evidence>
<dbReference type="PANTHER" id="PTHR22928:SF3">
    <property type="entry name" value="TELOMERE-ASSOCIATED PROTEIN RIF1"/>
    <property type="match status" value="1"/>
</dbReference>
<dbReference type="InterPro" id="IPR022031">
    <property type="entry name" value="Rif1_N"/>
</dbReference>
<evidence type="ECO:0000256" key="8">
    <source>
        <dbReference type="SAM" id="MobiDB-lite"/>
    </source>
</evidence>
<dbReference type="GO" id="GO:0005634">
    <property type="term" value="C:nucleus"/>
    <property type="evidence" value="ECO:0007669"/>
    <property type="project" value="UniProtKB-SubCell"/>
</dbReference>
<feature type="domain" description="Telomere-associated protein Rif1 N-terminal" evidence="9">
    <location>
        <begin position="58"/>
        <end position="235"/>
    </location>
</feature>
<reference evidence="10 11" key="1">
    <citation type="submission" date="2020-11" db="EMBL/GenBank/DDBJ databases">
        <authorList>
            <person name="Wallbank WR R."/>
            <person name="Pardo Diaz C."/>
            <person name="Kozak K."/>
            <person name="Martin S."/>
            <person name="Jiggins C."/>
            <person name="Moest M."/>
            <person name="Warren A I."/>
            <person name="Generalovic N T."/>
            <person name="Byers J.R.P. K."/>
            <person name="Montejo-Kovacevich G."/>
            <person name="Yen C E."/>
        </authorList>
    </citation>
    <scope>NUCLEOTIDE SEQUENCE [LARGE SCALE GENOMIC DNA]</scope>
</reference>
<feature type="region of interest" description="Disordered" evidence="8">
    <location>
        <begin position="1350"/>
        <end position="1372"/>
    </location>
</feature>
<feature type="coiled-coil region" evidence="7">
    <location>
        <begin position="667"/>
        <end position="694"/>
    </location>
</feature>
<evidence type="ECO:0000256" key="3">
    <source>
        <dbReference type="ARBA" id="ARBA00022454"/>
    </source>
</evidence>
<evidence type="ECO:0000259" key="9">
    <source>
        <dbReference type="Pfam" id="PF12231"/>
    </source>
</evidence>
<dbReference type="GO" id="GO:0000723">
    <property type="term" value="P:telomere maintenance"/>
    <property type="evidence" value="ECO:0007669"/>
    <property type="project" value="TreeGrafter"/>
</dbReference>
<feature type="region of interest" description="Disordered" evidence="8">
    <location>
        <begin position="765"/>
        <end position="943"/>
    </location>
</feature>
<dbReference type="GO" id="GO:0140445">
    <property type="term" value="C:chromosome, telomeric repeat region"/>
    <property type="evidence" value="ECO:0007669"/>
    <property type="project" value="TreeGrafter"/>
</dbReference>
<feature type="compositionally biased region" description="Basic residues" evidence="8">
    <location>
        <begin position="872"/>
        <end position="883"/>
    </location>
</feature>
<dbReference type="FunCoup" id="A0A7R8UWW1">
    <property type="interactions" value="125"/>
</dbReference>
<accession>A0A7R8UWW1</accession>
<dbReference type="EMBL" id="LR899012">
    <property type="protein sequence ID" value="CAD7088071.1"/>
    <property type="molecule type" value="Genomic_DNA"/>
</dbReference>
<feature type="region of interest" description="Disordered" evidence="8">
    <location>
        <begin position="1197"/>
        <end position="1247"/>
    </location>
</feature>
<evidence type="ECO:0000256" key="5">
    <source>
        <dbReference type="ARBA" id="ARBA00023242"/>
    </source>
</evidence>
<dbReference type="InParanoid" id="A0A7R8UWW1"/>
<evidence type="ECO:0000313" key="10">
    <source>
        <dbReference type="EMBL" id="CAD7088071.1"/>
    </source>
</evidence>
<gene>
    <name evidence="10" type="ORF">HERILL_LOCUS10729</name>
</gene>
<sequence>MKMTNDLSVAVQGVYNSSREIMKNKQRHLYINMLDLLIRTTRASGVSSAVPLNEDYVKFWYSEILPLVFDEEKAIQENAITALETVLPYLESVDFQNLPEWPVIKAIIVDQYSKKLHDLRQASNLLWYKIWCLLVRILNKEILKGATVINTFLSIVEMGFRSGDYAIRADAFLCWKVLVEIFAKHNEIFSPKRIKLICIPLKSSQSKTLETSVNKFKVWWYFLSKLAPRIDEYLDIYESFLVYCFGPSCKQSNGANSSTSASSGQGKMYLKVKQMAIACLIESLGQPTKEVTCVLNSMGLDSLSNPLVGKNLMSKCSKMITTACVESTLMACDPEGKFGKQIEALWKNFNDRLVESADPELYYECFKQLGTIVENEKFAENTLLSQGFTKIIDVLTSSKQIPFESEDSVNASKLSDALIQFLKVLSDSDSGLSNNTMENAAEMFSLKNLVQNQKYWLVQRNMITFIMSREKINGDFKLALWRTISSTLVDYLKHSLFEFRIADNAKIVNEWIMWPIQTQSKTDEPVLSDAQIFTIWKQLIEAASTAEGKEVFTEQMVGALRKVFESGTSNSMFANVFGSFILALDIEFDETNKPVAALKLVNEVISNAQKSSKQDYTFLVESLTTYLAKLPENQIILAFPELKIIFATIIEKEGSGTFAKHSVENFKRTLQDKLKSNKAKEKKLLKEIKDLMKNNSTYVIIPTVWSMNPEKLTEHQKEKMKEKRSDIPALYNDISQSQDTSIKPWTPKKIVIAKSKDSPGEIVIENNIEDRDSPIPLPDSDDNVETPSTVTRTDATHGEAAGSNDGSPRADSMQKDVGDRPENANASKDEKVGKSSGEKSNLGNKKRIEGNTVVKGRFRERRSIGGKDEANKKRRSLGAKRKRSDNSEDDQQASKKKDTKSSRKSLVFGSENLEKGEKLVKNDAKEKTDQAKQTNGSNESIDEVIEASQKSESVLAKKVTTRKSIGLTSNNNNTFMKPFPKNQIQNETLHTPQIISLSPQKENSSPNVEETIAETPINQGDLPPSDHKDKAETIFEIETEPNTEILDRSYNAQFLKPSDVSSTSVNNSPSSKVQISTIASETADSLKASTSIKTASSNSKHLASETVSMNGQDTEPNTELQVNASAEKRSPSALSTVGQILQSEAGEKSNSITVDMNCSIRSSPECKDADERNSEFLNNTLNISPILSEAENATTVRTVIDQDKTPSSPVGRKSSRVGLQLPISPPERKSTNNTESPPTRPKHGTQFTGRGAQLINLIRNRRIENTPKPQNTLIMTAKTDDKLTEQMMQPPVPQASSLSPPKKDHITASTTQPSAPLQVPQISMHKDLLVFSKTLPSPYASPSASILKRKIRHDSLDESESPASKRKRVSFHDPPVSVTKEYVKFSEEDTVRPNLNRCLLPDRTSTPNNISTKNNSFKRKSRADSMLELANFSDKTEQHLNVVNGNRSVQFDQPSTEMDSLKWNNTSTDNCPADLDDRCLTPSPSFYFVNEEAVLKHVMEKYQLETLFEKYMQNDKALTNKSVRTITNKICTLMKQDPKTKTNVLEILSEQHPREFLDHAIQENLSFVVCERLNYSSIVEFVCEKSKCNEDNRRTLLERIQSLLSVDKLTADAHQLLMTLLKNHRMSDQEIVACMKLIVDRQQENQQELSESV</sequence>
<feature type="compositionally biased region" description="Basic and acidic residues" evidence="8">
    <location>
        <begin position="892"/>
        <end position="901"/>
    </location>
</feature>
<dbReference type="Proteomes" id="UP000594454">
    <property type="component" value="Chromosome 4"/>
</dbReference>
<evidence type="ECO:0000313" key="11">
    <source>
        <dbReference type="Proteomes" id="UP000594454"/>
    </source>
</evidence>
<evidence type="ECO:0000256" key="6">
    <source>
        <dbReference type="ARBA" id="ARBA00023306"/>
    </source>
</evidence>
<keyword evidence="7" id="KW-0175">Coiled coil</keyword>
<feature type="region of interest" description="Disordered" evidence="8">
    <location>
        <begin position="1399"/>
        <end position="1419"/>
    </location>
</feature>
<dbReference type="OrthoDB" id="5399929at2759"/>
<feature type="compositionally biased region" description="Basic and acidic residues" evidence="8">
    <location>
        <begin position="812"/>
        <end position="837"/>
    </location>
</feature>
<keyword evidence="3" id="KW-0158">Chromosome</keyword>
<feature type="compositionally biased region" description="Basic and acidic residues" evidence="8">
    <location>
        <begin position="912"/>
        <end position="930"/>
    </location>
</feature>
<feature type="region of interest" description="Disordered" evidence="8">
    <location>
        <begin position="1289"/>
        <end position="1314"/>
    </location>
</feature>
<feature type="compositionally biased region" description="Basic and acidic residues" evidence="8">
    <location>
        <begin position="861"/>
        <end position="871"/>
    </location>
</feature>
<evidence type="ECO:0000256" key="4">
    <source>
        <dbReference type="ARBA" id="ARBA00022895"/>
    </source>
</evidence>